<evidence type="ECO:0000256" key="5">
    <source>
        <dbReference type="ARBA" id="ARBA00023187"/>
    </source>
</evidence>
<evidence type="ECO:0000256" key="2">
    <source>
        <dbReference type="ARBA" id="ARBA00006164"/>
    </source>
</evidence>
<feature type="region of interest" description="Disordered" evidence="8">
    <location>
        <begin position="187"/>
        <end position="305"/>
    </location>
</feature>
<evidence type="ECO:0000256" key="1">
    <source>
        <dbReference type="ARBA" id="ARBA00004123"/>
    </source>
</evidence>
<dbReference type="AlphaFoldDB" id="A0A4P9XTB7"/>
<keyword evidence="5 7" id="KW-0508">mRNA splicing</keyword>
<dbReference type="Proteomes" id="UP000271241">
    <property type="component" value="Unassembled WGS sequence"/>
</dbReference>
<evidence type="ECO:0000313" key="9">
    <source>
        <dbReference type="EMBL" id="RKP09393.1"/>
    </source>
</evidence>
<keyword evidence="6 7" id="KW-0539">Nucleus</keyword>
<comment type="similarity">
    <text evidence="2 7">Belongs to the PRP38 family.</text>
</comment>
<feature type="compositionally biased region" description="Basic residues" evidence="8">
    <location>
        <begin position="290"/>
        <end position="299"/>
    </location>
</feature>
<protein>
    <recommendedName>
        <fullName evidence="7">Pre-mRNA-splicing factor 38</fullName>
    </recommendedName>
</protein>
<name>A0A4P9XTB7_9FUNG</name>
<dbReference type="PANTHER" id="PTHR23142">
    <property type="entry name" value="PRE-MRNA-SPLICING FACTOR 38A-RELATED"/>
    <property type="match status" value="1"/>
</dbReference>
<comment type="function">
    <text evidence="7">Required for pre-mRNA splicing.</text>
</comment>
<organism evidence="9 10">
    <name type="scientific">Thamnocephalis sphaerospora</name>
    <dbReference type="NCBI Taxonomy" id="78915"/>
    <lineage>
        <taxon>Eukaryota</taxon>
        <taxon>Fungi</taxon>
        <taxon>Fungi incertae sedis</taxon>
        <taxon>Zoopagomycota</taxon>
        <taxon>Zoopagomycotina</taxon>
        <taxon>Zoopagomycetes</taxon>
        <taxon>Zoopagales</taxon>
        <taxon>Sigmoideomycetaceae</taxon>
        <taxon>Thamnocephalis</taxon>
    </lineage>
</organism>
<evidence type="ECO:0000256" key="8">
    <source>
        <dbReference type="SAM" id="MobiDB-lite"/>
    </source>
</evidence>
<dbReference type="GO" id="GO:0000398">
    <property type="term" value="P:mRNA splicing, via spliceosome"/>
    <property type="evidence" value="ECO:0007669"/>
    <property type="project" value="UniProtKB-UniRule"/>
</dbReference>
<dbReference type="GO" id="GO:0005681">
    <property type="term" value="C:spliceosomal complex"/>
    <property type="evidence" value="ECO:0007669"/>
    <property type="project" value="UniProtKB-KW"/>
</dbReference>
<dbReference type="STRING" id="78915.A0A4P9XTB7"/>
<evidence type="ECO:0000256" key="7">
    <source>
        <dbReference type="RuleBase" id="RU367025"/>
    </source>
</evidence>
<dbReference type="Pfam" id="PF03371">
    <property type="entry name" value="PRP38"/>
    <property type="match status" value="1"/>
</dbReference>
<evidence type="ECO:0000256" key="6">
    <source>
        <dbReference type="ARBA" id="ARBA00023242"/>
    </source>
</evidence>
<dbReference type="EMBL" id="KZ992517">
    <property type="protein sequence ID" value="RKP09393.1"/>
    <property type="molecule type" value="Genomic_DNA"/>
</dbReference>
<gene>
    <name evidence="9" type="ORF">THASP1DRAFT_28819</name>
</gene>
<accession>A0A4P9XTB7</accession>
<keyword evidence="3 7" id="KW-0507">mRNA processing</keyword>
<proteinExistence type="inferred from homology"/>
<feature type="compositionally biased region" description="Low complexity" evidence="8">
    <location>
        <begin position="187"/>
        <end position="196"/>
    </location>
</feature>
<reference evidence="10" key="1">
    <citation type="journal article" date="2018" name="Nat. Microbiol.">
        <title>Leveraging single-cell genomics to expand the fungal tree of life.</title>
        <authorList>
            <person name="Ahrendt S.R."/>
            <person name="Quandt C.A."/>
            <person name="Ciobanu D."/>
            <person name="Clum A."/>
            <person name="Salamov A."/>
            <person name="Andreopoulos B."/>
            <person name="Cheng J.F."/>
            <person name="Woyke T."/>
            <person name="Pelin A."/>
            <person name="Henrissat B."/>
            <person name="Reynolds N.K."/>
            <person name="Benny G.L."/>
            <person name="Smith M.E."/>
            <person name="James T.Y."/>
            <person name="Grigoriev I.V."/>
        </authorList>
    </citation>
    <scope>NUCLEOTIDE SEQUENCE [LARGE SCALE GENOMIC DNA]</scope>
    <source>
        <strain evidence="10">RSA 1356</strain>
    </source>
</reference>
<evidence type="ECO:0000256" key="3">
    <source>
        <dbReference type="ARBA" id="ARBA00022664"/>
    </source>
</evidence>
<feature type="compositionally biased region" description="Basic and acidic residues" evidence="8">
    <location>
        <begin position="197"/>
        <end position="289"/>
    </location>
</feature>
<evidence type="ECO:0000256" key="4">
    <source>
        <dbReference type="ARBA" id="ARBA00022728"/>
    </source>
</evidence>
<keyword evidence="4 7" id="KW-0747">Spliceosome</keyword>
<comment type="subcellular location">
    <subcellularLocation>
        <location evidence="1 7">Nucleus</location>
    </subcellularLocation>
</comment>
<keyword evidence="10" id="KW-1185">Reference proteome</keyword>
<evidence type="ECO:0000313" key="10">
    <source>
        <dbReference type="Proteomes" id="UP000271241"/>
    </source>
</evidence>
<dbReference type="OrthoDB" id="3881at2759"/>
<sequence>MSSSSNTFETWGNPTNMNLNELVYVNIQSSPYFKALYEKKTYHEVVDEIYNNVDTLAEPFMKGTTASSAFCLLYKLWTLKLTVRQLTGMLNHTDSPHIRALGMLYIRYICKPANMWDWLVDYLEDEEEVQVRGGRDPMSMTIGQLCRALLTQQKWCNTMLPRIPVPIARDINEKLSAYMAEHGLTADQPAPATTATEQRHAANRDGRWRERSPRRGGRDRSRSTDRYRRRGYRSDSRDRYSRDRRNSSRDRHARYGRDDGDDRSHRGRRDDRDRRDDYYRRDDRRDYDRRRRPASRSRSRSQERR</sequence>
<dbReference type="InterPro" id="IPR005037">
    <property type="entry name" value="PRP38"/>
</dbReference>